<evidence type="ECO:0000313" key="2">
    <source>
        <dbReference type="Proteomes" id="UP000249123"/>
    </source>
</evidence>
<accession>A0A062U2Z7</accession>
<organism evidence="1 2">
    <name type="scientific">Hyphomonas pacifica</name>
    <dbReference type="NCBI Taxonomy" id="1280941"/>
    <lineage>
        <taxon>Bacteria</taxon>
        <taxon>Pseudomonadati</taxon>
        <taxon>Pseudomonadota</taxon>
        <taxon>Alphaproteobacteria</taxon>
        <taxon>Hyphomonadales</taxon>
        <taxon>Hyphomonadaceae</taxon>
        <taxon>Hyphomonas</taxon>
    </lineage>
</organism>
<evidence type="ECO:0000313" key="1">
    <source>
        <dbReference type="EMBL" id="RAN32278.1"/>
    </source>
</evidence>
<dbReference type="OrthoDB" id="7620454at2"/>
<reference evidence="1 2" key="1">
    <citation type="submission" date="2013-04" db="EMBL/GenBank/DDBJ databases">
        <title>Hyphomonas sp. T24B3 Genome Sequencing.</title>
        <authorList>
            <person name="Lai Q."/>
            <person name="Shao Z."/>
        </authorList>
    </citation>
    <scope>NUCLEOTIDE SEQUENCE [LARGE SCALE GENOMIC DNA]</scope>
    <source>
        <strain evidence="1 2">T24B3</strain>
    </source>
</reference>
<keyword evidence="2" id="KW-1185">Reference proteome</keyword>
<name>A0A062U2Z7_9PROT</name>
<protein>
    <submittedName>
        <fullName evidence="1">Uncharacterized protein</fullName>
    </submittedName>
</protein>
<dbReference type="RefSeq" id="WP_034824906.1">
    <property type="nucleotide sequence ID" value="NZ_AWFA01000008.1"/>
</dbReference>
<gene>
    <name evidence="1" type="ORF">HY3_02835</name>
</gene>
<dbReference type="EMBL" id="AWFB01000034">
    <property type="protein sequence ID" value="RAN32278.1"/>
    <property type="molecule type" value="Genomic_DNA"/>
</dbReference>
<sequence>MKIALPAIWFVLGALVFVAAIGISGVAVPQETIPSMLAMNMPVAVLTLTMCVGIGLAYMLALKIRSSTPLLVFGVLHLVATAFSQVSAVMGNIIRQKLMYQSMSMPDGSQMMSLYYSGASLLGFLGWVFFIIAMTIALNTKPPVEETF</sequence>
<dbReference type="AlphaFoldDB" id="A0A062U2Z7"/>
<proteinExistence type="predicted"/>
<dbReference type="Proteomes" id="UP000249123">
    <property type="component" value="Unassembled WGS sequence"/>
</dbReference>
<comment type="caution">
    <text evidence="1">The sequence shown here is derived from an EMBL/GenBank/DDBJ whole genome shotgun (WGS) entry which is preliminary data.</text>
</comment>